<dbReference type="PANTHER" id="PTHR43649">
    <property type="entry name" value="ARABINOSE-BINDING PROTEIN-RELATED"/>
    <property type="match status" value="1"/>
</dbReference>
<accession>A0ABW3HT27</accession>
<dbReference type="SUPFAM" id="SSF53850">
    <property type="entry name" value="Periplasmic binding protein-like II"/>
    <property type="match status" value="1"/>
</dbReference>
<dbReference type="InterPro" id="IPR050490">
    <property type="entry name" value="Bact_solute-bd_prot1"/>
</dbReference>
<dbReference type="PANTHER" id="PTHR43649:SF12">
    <property type="entry name" value="DIACETYLCHITOBIOSE BINDING PROTEIN DASA"/>
    <property type="match status" value="1"/>
</dbReference>
<dbReference type="InterPro" id="IPR006059">
    <property type="entry name" value="SBP"/>
</dbReference>
<name>A0ABW3HT27_9BACL</name>
<evidence type="ECO:0000313" key="2">
    <source>
        <dbReference type="EMBL" id="MFD0960547.1"/>
    </source>
</evidence>
<keyword evidence="1" id="KW-0732">Signal</keyword>
<dbReference type="PROSITE" id="PS51257">
    <property type="entry name" value="PROKAR_LIPOPROTEIN"/>
    <property type="match status" value="1"/>
</dbReference>
<feature type="chain" id="PRO_5047029987" evidence="1">
    <location>
        <begin position="20"/>
        <end position="490"/>
    </location>
</feature>
<dbReference type="Proteomes" id="UP001596989">
    <property type="component" value="Unassembled WGS sequence"/>
</dbReference>
<dbReference type="EMBL" id="JBHTJZ010000022">
    <property type="protein sequence ID" value="MFD0960547.1"/>
    <property type="molecule type" value="Genomic_DNA"/>
</dbReference>
<organism evidence="2 3">
    <name type="scientific">Paenibacillus chungangensis</name>
    <dbReference type="NCBI Taxonomy" id="696535"/>
    <lineage>
        <taxon>Bacteria</taxon>
        <taxon>Bacillati</taxon>
        <taxon>Bacillota</taxon>
        <taxon>Bacilli</taxon>
        <taxon>Bacillales</taxon>
        <taxon>Paenibacillaceae</taxon>
        <taxon>Paenibacillus</taxon>
    </lineage>
</organism>
<comment type="caution">
    <text evidence="2">The sequence shown here is derived from an EMBL/GenBank/DDBJ whole genome shotgun (WGS) entry which is preliminary data.</text>
</comment>
<keyword evidence="3" id="KW-1185">Reference proteome</keyword>
<reference evidence="3" key="1">
    <citation type="journal article" date="2019" name="Int. J. Syst. Evol. Microbiol.">
        <title>The Global Catalogue of Microorganisms (GCM) 10K type strain sequencing project: providing services to taxonomists for standard genome sequencing and annotation.</title>
        <authorList>
            <consortium name="The Broad Institute Genomics Platform"/>
            <consortium name="The Broad Institute Genome Sequencing Center for Infectious Disease"/>
            <person name="Wu L."/>
            <person name="Ma J."/>
        </authorList>
    </citation>
    <scope>NUCLEOTIDE SEQUENCE [LARGE SCALE GENOMIC DNA]</scope>
    <source>
        <strain evidence="3">CCUG 59129</strain>
    </source>
</reference>
<evidence type="ECO:0000313" key="3">
    <source>
        <dbReference type="Proteomes" id="UP001596989"/>
    </source>
</evidence>
<proteinExistence type="predicted"/>
<protein>
    <submittedName>
        <fullName evidence="2">ABC transporter substrate-binding protein</fullName>
    </submittedName>
</protein>
<dbReference type="Gene3D" id="3.40.190.10">
    <property type="entry name" value="Periplasmic binding protein-like II"/>
    <property type="match status" value="1"/>
</dbReference>
<dbReference type="RefSeq" id="WP_377565091.1">
    <property type="nucleotide sequence ID" value="NZ_JBHTJZ010000022.1"/>
</dbReference>
<dbReference type="Pfam" id="PF01547">
    <property type="entry name" value="SBP_bac_1"/>
    <property type="match status" value="1"/>
</dbReference>
<evidence type="ECO:0000256" key="1">
    <source>
        <dbReference type="SAM" id="SignalP"/>
    </source>
</evidence>
<sequence>MKKTLAFGLTAVMALSLLAGCGKGNNTGGSIEGALNEGSSKEPVKLSMWIRTPETFDFYKSIAEQFNKENTDGITVEVTQYPIDQYMSAIQAAISGRSMPDMFQVHPNLSLTQMKELEVVQPIPFEPAFADRFDEGTWVEGSTIIGDDIYVWPDSSFKSTAAVMFYNKDILEQAGLDPEKPPVTWDELIQQSKQIKDAVDGNTFPLTTGFKGAWFVEQLISHLATTVEGGGISMPGIEDKNFLWDKGVMVTPEPMVQAVQFMKSMKDEDLLDPNVMISGLPDALATFGDGRAAFFMDGQWHLRSLIQDFPDLNLGVAMLPSQSGKLPYFGTFGGASNGVAIASTTKHAEEATQWLTYLTDKFYTMILEQHIGLSPISELNETADIHPKFKQLIDINNATIKIQPNAAVIDPIEAKVMTEFLGKKTRLPVGNTVQAYLAGGELNLEKYFNDYAAEQAAFFEEALGSVKGASKDRWIFKDWKMEEDYTADKY</sequence>
<feature type="signal peptide" evidence="1">
    <location>
        <begin position="1"/>
        <end position="19"/>
    </location>
</feature>
<gene>
    <name evidence="2" type="ORF">ACFQ2I_14240</name>
</gene>